<dbReference type="AlphaFoldDB" id="A0A7J7N6N7"/>
<evidence type="ECO:0000259" key="2">
    <source>
        <dbReference type="Pfam" id="PF03108"/>
    </source>
</evidence>
<dbReference type="InterPro" id="IPR004332">
    <property type="entry name" value="Transposase_MuDR"/>
</dbReference>
<evidence type="ECO:0000256" key="1">
    <source>
        <dbReference type="SAM" id="MobiDB-lite"/>
    </source>
</evidence>
<evidence type="ECO:0000313" key="3">
    <source>
        <dbReference type="EMBL" id="KAF6162753.1"/>
    </source>
</evidence>
<protein>
    <recommendedName>
        <fullName evidence="2">Transposase MuDR plant domain-containing protein</fullName>
    </recommendedName>
</protein>
<reference evidence="3 4" key="1">
    <citation type="journal article" date="2020" name="IScience">
        <title>Genome Sequencing of the Endangered Kingdonia uniflora (Circaeasteraceae, Ranunculales) Reveals Potential Mechanisms of Evolutionary Specialization.</title>
        <authorList>
            <person name="Sun Y."/>
            <person name="Deng T."/>
            <person name="Zhang A."/>
            <person name="Moore M.J."/>
            <person name="Landis J.B."/>
            <person name="Lin N."/>
            <person name="Zhang H."/>
            <person name="Zhang X."/>
            <person name="Huang J."/>
            <person name="Zhang X."/>
            <person name="Sun H."/>
            <person name="Wang H."/>
        </authorList>
    </citation>
    <scope>NUCLEOTIDE SEQUENCE [LARGE SCALE GENOMIC DNA]</scope>
    <source>
        <strain evidence="3">TB1705</strain>
        <tissue evidence="3">Leaf</tissue>
    </source>
</reference>
<organism evidence="3 4">
    <name type="scientific">Kingdonia uniflora</name>
    <dbReference type="NCBI Taxonomy" id="39325"/>
    <lineage>
        <taxon>Eukaryota</taxon>
        <taxon>Viridiplantae</taxon>
        <taxon>Streptophyta</taxon>
        <taxon>Embryophyta</taxon>
        <taxon>Tracheophyta</taxon>
        <taxon>Spermatophyta</taxon>
        <taxon>Magnoliopsida</taxon>
        <taxon>Ranunculales</taxon>
        <taxon>Circaeasteraceae</taxon>
        <taxon>Kingdonia</taxon>
    </lineage>
</organism>
<evidence type="ECO:0000313" key="4">
    <source>
        <dbReference type="Proteomes" id="UP000541444"/>
    </source>
</evidence>
<proteinExistence type="predicted"/>
<accession>A0A7J7N6N7</accession>
<feature type="region of interest" description="Disordered" evidence="1">
    <location>
        <begin position="10"/>
        <end position="30"/>
    </location>
</feature>
<dbReference type="EMBL" id="JACGCM010001011">
    <property type="protein sequence ID" value="KAF6162753.1"/>
    <property type="molecule type" value="Genomic_DNA"/>
</dbReference>
<gene>
    <name evidence="3" type="ORF">GIB67_029022</name>
</gene>
<feature type="domain" description="Transposase MuDR plant" evidence="2">
    <location>
        <begin position="66"/>
        <end position="128"/>
    </location>
</feature>
<sequence length="153" mass="17957">MDIENLVAEEGYYNTHSSQDGDDLPTPEEMARGEEFDGIDAENDNIFTKEDADMTKEIVEPMYKELKVGMQWPTVDYARKYFRKFVVIKKFSYSHIKNESFRLRMKCTDEKCKWLAFVSRLPDEHTMELKGHYFEHDCKGTVGAVNKMAGERY</sequence>
<dbReference type="Pfam" id="PF03108">
    <property type="entry name" value="DBD_Tnp_Mut"/>
    <property type="match status" value="1"/>
</dbReference>
<comment type="caution">
    <text evidence="3">The sequence shown here is derived from an EMBL/GenBank/DDBJ whole genome shotgun (WGS) entry which is preliminary data.</text>
</comment>
<keyword evidence="4" id="KW-1185">Reference proteome</keyword>
<name>A0A7J7N6N7_9MAGN</name>
<dbReference type="Proteomes" id="UP000541444">
    <property type="component" value="Unassembled WGS sequence"/>
</dbReference>